<evidence type="ECO:0000313" key="1">
    <source>
        <dbReference type="EMBL" id="KAJ6840229.1"/>
    </source>
</evidence>
<proteinExistence type="predicted"/>
<gene>
    <name evidence="1" type="ORF">M6B38_311455</name>
</gene>
<comment type="caution">
    <text evidence="1">The sequence shown here is derived from an EMBL/GenBank/DDBJ whole genome shotgun (WGS) entry which is preliminary data.</text>
</comment>
<evidence type="ECO:0000313" key="2">
    <source>
        <dbReference type="Proteomes" id="UP001140949"/>
    </source>
</evidence>
<dbReference type="AlphaFoldDB" id="A0AAX6HGS2"/>
<dbReference type="Proteomes" id="UP001140949">
    <property type="component" value="Unassembled WGS sequence"/>
</dbReference>
<organism evidence="1 2">
    <name type="scientific">Iris pallida</name>
    <name type="common">Sweet iris</name>
    <dbReference type="NCBI Taxonomy" id="29817"/>
    <lineage>
        <taxon>Eukaryota</taxon>
        <taxon>Viridiplantae</taxon>
        <taxon>Streptophyta</taxon>
        <taxon>Embryophyta</taxon>
        <taxon>Tracheophyta</taxon>
        <taxon>Spermatophyta</taxon>
        <taxon>Magnoliopsida</taxon>
        <taxon>Liliopsida</taxon>
        <taxon>Asparagales</taxon>
        <taxon>Iridaceae</taxon>
        <taxon>Iridoideae</taxon>
        <taxon>Irideae</taxon>
        <taxon>Iris</taxon>
    </lineage>
</organism>
<protein>
    <submittedName>
        <fullName evidence="1">Photosystem II protein D1 (Plastid)</fullName>
    </submittedName>
</protein>
<sequence>MVAWDSNPEPVGWSRSFFYCNIKKKIPPQTVLVFFVAHGFPYVYI</sequence>
<keyword evidence="2" id="KW-1185">Reference proteome</keyword>
<reference evidence="1" key="1">
    <citation type="journal article" date="2023" name="GigaByte">
        <title>Genome assembly of the bearded iris, Iris pallida Lam.</title>
        <authorList>
            <person name="Bruccoleri R.E."/>
            <person name="Oakeley E.J."/>
            <person name="Faust A.M.E."/>
            <person name="Altorfer M."/>
            <person name="Dessus-Babus S."/>
            <person name="Burckhardt D."/>
            <person name="Oertli M."/>
            <person name="Naumann U."/>
            <person name="Petersen F."/>
            <person name="Wong J."/>
        </authorList>
    </citation>
    <scope>NUCLEOTIDE SEQUENCE</scope>
    <source>
        <strain evidence="1">GSM-AAB239-AS_SAM_17_03QT</strain>
    </source>
</reference>
<accession>A0AAX6HGS2</accession>
<name>A0AAX6HGS2_IRIPA</name>
<dbReference type="EMBL" id="JANAVB010009592">
    <property type="protein sequence ID" value="KAJ6840229.1"/>
    <property type="molecule type" value="Genomic_DNA"/>
</dbReference>
<reference evidence="1" key="2">
    <citation type="submission" date="2023-04" db="EMBL/GenBank/DDBJ databases">
        <authorList>
            <person name="Bruccoleri R.E."/>
            <person name="Oakeley E.J."/>
            <person name="Faust A.-M."/>
            <person name="Dessus-Babus S."/>
            <person name="Altorfer M."/>
            <person name="Burckhardt D."/>
            <person name="Oertli M."/>
            <person name="Naumann U."/>
            <person name="Petersen F."/>
            <person name="Wong J."/>
        </authorList>
    </citation>
    <scope>NUCLEOTIDE SEQUENCE</scope>
    <source>
        <strain evidence="1">GSM-AAB239-AS_SAM_17_03QT</strain>
        <tissue evidence="1">Leaf</tissue>
    </source>
</reference>